<feature type="chain" id="PRO_5038371735" description="DUF4830 domain-containing protein" evidence="1">
    <location>
        <begin position="19"/>
        <end position="138"/>
    </location>
</feature>
<dbReference type="OrthoDB" id="1904509at2"/>
<evidence type="ECO:0000313" key="2">
    <source>
        <dbReference type="EMBL" id="TFB13593.1"/>
    </source>
</evidence>
<keyword evidence="1" id="KW-0732">Signal</keyword>
<name>A0A4Y8IF70_9BACI</name>
<evidence type="ECO:0000313" key="3">
    <source>
        <dbReference type="Proteomes" id="UP000297975"/>
    </source>
</evidence>
<dbReference type="Proteomes" id="UP000297975">
    <property type="component" value="Unassembled WGS sequence"/>
</dbReference>
<protein>
    <recommendedName>
        <fullName evidence="4">DUF4830 domain-containing protein</fullName>
    </recommendedName>
</protein>
<proteinExistence type="predicted"/>
<evidence type="ECO:0000256" key="1">
    <source>
        <dbReference type="SAM" id="SignalP"/>
    </source>
</evidence>
<sequence>MKKFVLFFLFLFALVGCSETEQVLDKEQLSENVKIAKSYLEEKGYDVISLVSDSSQVITQEYLETIPGQQEWNVQPIAPDKYIGKTIDIVMFVVEDHPLNDKYHGEIRVRVFLYEKEVIGGTSFAVDYDGGPHSLEGE</sequence>
<accession>A0A4Y8IF70</accession>
<dbReference type="EMBL" id="SOPW01000024">
    <property type="protein sequence ID" value="TFB13593.1"/>
    <property type="molecule type" value="Genomic_DNA"/>
</dbReference>
<dbReference type="PROSITE" id="PS51257">
    <property type="entry name" value="PROKAR_LIPOPROTEIN"/>
    <property type="match status" value="1"/>
</dbReference>
<evidence type="ECO:0008006" key="4">
    <source>
        <dbReference type="Google" id="ProtNLM"/>
    </source>
</evidence>
<organism evidence="2 3">
    <name type="scientific">Filobacillus milosensis</name>
    <dbReference type="NCBI Taxonomy" id="94137"/>
    <lineage>
        <taxon>Bacteria</taxon>
        <taxon>Bacillati</taxon>
        <taxon>Bacillota</taxon>
        <taxon>Bacilli</taxon>
        <taxon>Bacillales</taxon>
        <taxon>Bacillaceae</taxon>
        <taxon>Filobacillus</taxon>
    </lineage>
</organism>
<comment type="caution">
    <text evidence="2">The sequence shown here is derived from an EMBL/GenBank/DDBJ whole genome shotgun (WGS) entry which is preliminary data.</text>
</comment>
<gene>
    <name evidence="2" type="ORF">E3U55_15855</name>
</gene>
<feature type="signal peptide" evidence="1">
    <location>
        <begin position="1"/>
        <end position="18"/>
    </location>
</feature>
<reference evidence="2 3" key="1">
    <citation type="submission" date="2019-03" db="EMBL/GenBank/DDBJ databases">
        <authorList>
            <person name="He R.-H."/>
        </authorList>
    </citation>
    <scope>NUCLEOTIDE SEQUENCE [LARGE SCALE GENOMIC DNA]</scope>
    <source>
        <strain evidence="3">SH 714</strain>
    </source>
</reference>
<dbReference type="AlphaFoldDB" id="A0A4Y8IF70"/>
<dbReference type="RefSeq" id="WP_134341461.1">
    <property type="nucleotide sequence ID" value="NZ_SOPW01000024.1"/>
</dbReference>
<keyword evidence="3" id="KW-1185">Reference proteome</keyword>